<evidence type="ECO:0000256" key="4">
    <source>
        <dbReference type="ARBA" id="ARBA00023242"/>
    </source>
</evidence>
<reference evidence="5 6" key="1">
    <citation type="submission" date="2024-02" db="EMBL/GenBank/DDBJ databases">
        <authorList>
            <person name="Vignale AGUSTIN F."/>
            <person name="Sosa J E."/>
            <person name="Modenutti C."/>
        </authorList>
    </citation>
    <scope>NUCLEOTIDE SEQUENCE [LARGE SCALE GENOMIC DNA]</scope>
</reference>
<dbReference type="AlphaFoldDB" id="A0ABC8T5C6"/>
<dbReference type="GO" id="GO:0005737">
    <property type="term" value="C:cytoplasm"/>
    <property type="evidence" value="ECO:0007669"/>
    <property type="project" value="UniProtKB-SubCell"/>
</dbReference>
<accession>A0ABC8T5C6</accession>
<comment type="subcellular location">
    <subcellularLocation>
        <location evidence="2">Cytoplasm</location>
    </subcellularLocation>
    <subcellularLocation>
        <location evidence="1">Nucleus</location>
    </subcellularLocation>
</comment>
<dbReference type="PANTHER" id="PTHR31250">
    <property type="entry name" value="IQ DOMAIN-CONTAINING PROTEIN IQM3"/>
    <property type="match status" value="1"/>
</dbReference>
<sequence>MRLILCSPHPRPRVGLRQKSLKGCTMISFREAMIGVLNQNLGEGMTMEGQLTVRRWKLLDFAELKRSSISFFDIDKPETDVSRWSTARTRAAKVGKGLSKD</sequence>
<keyword evidence="3" id="KW-0963">Cytoplasm</keyword>
<dbReference type="GO" id="GO:0005634">
    <property type="term" value="C:nucleus"/>
    <property type="evidence" value="ECO:0007669"/>
    <property type="project" value="UniProtKB-SubCell"/>
</dbReference>
<evidence type="ECO:0000256" key="2">
    <source>
        <dbReference type="ARBA" id="ARBA00004496"/>
    </source>
</evidence>
<dbReference type="Proteomes" id="UP001642360">
    <property type="component" value="Unassembled WGS sequence"/>
</dbReference>
<dbReference type="InterPro" id="IPR044159">
    <property type="entry name" value="IQM"/>
</dbReference>
<organism evidence="5 6">
    <name type="scientific">Ilex paraguariensis</name>
    <name type="common">yerba mate</name>
    <dbReference type="NCBI Taxonomy" id="185542"/>
    <lineage>
        <taxon>Eukaryota</taxon>
        <taxon>Viridiplantae</taxon>
        <taxon>Streptophyta</taxon>
        <taxon>Embryophyta</taxon>
        <taxon>Tracheophyta</taxon>
        <taxon>Spermatophyta</taxon>
        <taxon>Magnoliopsida</taxon>
        <taxon>eudicotyledons</taxon>
        <taxon>Gunneridae</taxon>
        <taxon>Pentapetalae</taxon>
        <taxon>asterids</taxon>
        <taxon>campanulids</taxon>
        <taxon>Aquifoliales</taxon>
        <taxon>Aquifoliaceae</taxon>
        <taxon>Ilex</taxon>
    </lineage>
</organism>
<evidence type="ECO:0000256" key="3">
    <source>
        <dbReference type="ARBA" id="ARBA00022490"/>
    </source>
</evidence>
<comment type="caution">
    <text evidence="5">The sequence shown here is derived from an EMBL/GenBank/DDBJ whole genome shotgun (WGS) entry which is preliminary data.</text>
</comment>
<proteinExistence type="predicted"/>
<dbReference type="EMBL" id="CAUOFW020004247">
    <property type="protein sequence ID" value="CAK9164617.1"/>
    <property type="molecule type" value="Genomic_DNA"/>
</dbReference>
<evidence type="ECO:0000256" key="1">
    <source>
        <dbReference type="ARBA" id="ARBA00004123"/>
    </source>
</evidence>
<evidence type="ECO:0000313" key="5">
    <source>
        <dbReference type="EMBL" id="CAK9164617.1"/>
    </source>
</evidence>
<gene>
    <name evidence="5" type="ORF">ILEXP_LOCUS33759</name>
</gene>
<name>A0ABC8T5C6_9AQUA</name>
<evidence type="ECO:0000313" key="6">
    <source>
        <dbReference type="Proteomes" id="UP001642360"/>
    </source>
</evidence>
<keyword evidence="6" id="KW-1185">Reference proteome</keyword>
<dbReference type="PANTHER" id="PTHR31250:SF38">
    <property type="entry name" value="IQ DOMAIN-CONTAINING PROTEIN IQM6"/>
    <property type="match status" value="1"/>
</dbReference>
<keyword evidence="4" id="KW-0539">Nucleus</keyword>
<protein>
    <submittedName>
        <fullName evidence="5">Uncharacterized protein</fullName>
    </submittedName>
</protein>